<evidence type="ECO:0000313" key="3">
    <source>
        <dbReference type="EMBL" id="KAF7149783.1"/>
    </source>
</evidence>
<dbReference type="SUPFAM" id="SSF81665">
    <property type="entry name" value="Calcium ATPase, transmembrane domain M"/>
    <property type="match status" value="1"/>
</dbReference>
<comment type="caution">
    <text evidence="3">The sequence shown here is derived from an EMBL/GenBank/DDBJ whole genome shotgun (WGS) entry which is preliminary data.</text>
</comment>
<reference evidence="3" key="1">
    <citation type="submission" date="2019-11" db="EMBL/GenBank/DDBJ databases">
        <authorList>
            <person name="Liu Y."/>
            <person name="Hou J."/>
            <person name="Li T.-Q."/>
            <person name="Guan C.-H."/>
            <person name="Wu X."/>
            <person name="Wu H.-Z."/>
            <person name="Ling F."/>
            <person name="Zhang R."/>
            <person name="Shi X.-G."/>
            <person name="Ren J.-P."/>
            <person name="Chen E.-F."/>
            <person name="Sun J.-M."/>
        </authorList>
    </citation>
    <scope>NUCLEOTIDE SEQUENCE</scope>
    <source>
        <strain evidence="3">Adult_tree_wgs_1</strain>
        <tissue evidence="3">Leaves</tissue>
    </source>
</reference>
<dbReference type="PANTHER" id="PTHR24093">
    <property type="entry name" value="CATION TRANSPORTING ATPASE"/>
    <property type="match status" value="1"/>
</dbReference>
<protein>
    <recommendedName>
        <fullName evidence="2">Cation-transporting P-type ATPase N-terminal domain-containing protein</fullName>
    </recommendedName>
</protein>
<feature type="domain" description="Cation-transporting P-type ATPase N-terminal" evidence="2">
    <location>
        <begin position="99"/>
        <end position="170"/>
    </location>
</feature>
<dbReference type="OrthoDB" id="3352408at2759"/>
<dbReference type="PANTHER" id="PTHR24093:SF434">
    <property type="entry name" value="CALCIUM-TRANSPORTING ATPASE 13, PLASMA MEMBRANE-TYPE-RELATED"/>
    <property type="match status" value="1"/>
</dbReference>
<accession>A0A834H8Z4</accession>
<evidence type="ECO:0000313" key="4">
    <source>
        <dbReference type="Proteomes" id="UP000626092"/>
    </source>
</evidence>
<evidence type="ECO:0000256" key="1">
    <source>
        <dbReference type="ARBA" id="ARBA00022842"/>
    </source>
</evidence>
<evidence type="ECO:0000259" key="2">
    <source>
        <dbReference type="SMART" id="SM00831"/>
    </source>
</evidence>
<dbReference type="InterPro" id="IPR004014">
    <property type="entry name" value="ATPase_P-typ_cation-transptr_N"/>
</dbReference>
<dbReference type="EMBL" id="WJXA01000002">
    <property type="protein sequence ID" value="KAF7149783.1"/>
    <property type="molecule type" value="Genomic_DNA"/>
</dbReference>
<keyword evidence="1" id="KW-0460">Magnesium</keyword>
<dbReference type="Proteomes" id="UP000626092">
    <property type="component" value="Unassembled WGS sequence"/>
</dbReference>
<name>A0A834H8Z4_RHOSS</name>
<organism evidence="3 4">
    <name type="scientific">Rhododendron simsii</name>
    <name type="common">Sims's rhododendron</name>
    <dbReference type="NCBI Taxonomy" id="118357"/>
    <lineage>
        <taxon>Eukaryota</taxon>
        <taxon>Viridiplantae</taxon>
        <taxon>Streptophyta</taxon>
        <taxon>Embryophyta</taxon>
        <taxon>Tracheophyta</taxon>
        <taxon>Spermatophyta</taxon>
        <taxon>Magnoliopsida</taxon>
        <taxon>eudicotyledons</taxon>
        <taxon>Gunneridae</taxon>
        <taxon>Pentapetalae</taxon>
        <taxon>asterids</taxon>
        <taxon>Ericales</taxon>
        <taxon>Ericaceae</taxon>
        <taxon>Ericoideae</taxon>
        <taxon>Rhodoreae</taxon>
        <taxon>Rhododendron</taxon>
    </lineage>
</organism>
<dbReference type="GO" id="GO:0005388">
    <property type="term" value="F:P-type calcium transporter activity"/>
    <property type="evidence" value="ECO:0007669"/>
    <property type="project" value="TreeGrafter"/>
</dbReference>
<dbReference type="SMART" id="SM00831">
    <property type="entry name" value="Cation_ATPase_N"/>
    <property type="match status" value="1"/>
</dbReference>
<dbReference type="AlphaFoldDB" id="A0A834H8Z4"/>
<gene>
    <name evidence="3" type="ORF">RHSIM_Rhsim02G0037700</name>
</gene>
<keyword evidence="4" id="KW-1185">Reference proteome</keyword>
<dbReference type="Pfam" id="PF00690">
    <property type="entry name" value="Cation_ATPase_N"/>
    <property type="match status" value="1"/>
</dbReference>
<proteinExistence type="predicted"/>
<sequence>MSSLFQASTDNLERSLLVLPTTMLTEPNQKRWQMAFAAIYCLRAFSTPLKNPRKKSPVSSNRVVIDIFEPHPCFPKIDQSVLPAIVKQKNLDQLGKYDGVKGLACGLNTNLENGISGDGEDVSRRSEAFGSNTYQRPPAKSLWYFVWEALRDPTILILLVCAALSLGFGIKEHGLEDG</sequence>
<dbReference type="GO" id="GO:0005886">
    <property type="term" value="C:plasma membrane"/>
    <property type="evidence" value="ECO:0007669"/>
    <property type="project" value="TreeGrafter"/>
</dbReference>
<dbReference type="InterPro" id="IPR023298">
    <property type="entry name" value="ATPase_P-typ_TM_dom_sf"/>
</dbReference>